<dbReference type="InterPro" id="IPR030828">
    <property type="entry name" value="HTH_TyrR"/>
</dbReference>
<feature type="domain" description="PAS" evidence="10">
    <location>
        <begin position="227"/>
        <end position="271"/>
    </location>
</feature>
<dbReference type="Gene3D" id="3.30.1340.10">
    <property type="entry name" value="HPr-like"/>
    <property type="match status" value="1"/>
</dbReference>
<gene>
    <name evidence="12" type="ORF">SAMN05660235_01679</name>
</gene>
<dbReference type="Gene3D" id="1.10.8.60">
    <property type="match status" value="1"/>
</dbReference>
<dbReference type="Pfam" id="PF25601">
    <property type="entry name" value="AAA_lid_14"/>
    <property type="match status" value="1"/>
</dbReference>
<dbReference type="PROSITE" id="PS50045">
    <property type="entry name" value="SIGMA54_INTERACT_4"/>
    <property type="match status" value="1"/>
</dbReference>
<dbReference type="PANTHER" id="PTHR32071">
    <property type="entry name" value="TRANSCRIPTIONAL REGULATORY PROTEIN"/>
    <property type="match status" value="1"/>
</dbReference>
<evidence type="ECO:0000256" key="2">
    <source>
        <dbReference type="ARBA" id="ARBA00022797"/>
    </source>
</evidence>
<dbReference type="InterPro" id="IPR013767">
    <property type="entry name" value="PAS_fold"/>
</dbReference>
<dbReference type="SMART" id="SM00382">
    <property type="entry name" value="AAA"/>
    <property type="match status" value="1"/>
</dbReference>
<dbReference type="PROSITE" id="PS00676">
    <property type="entry name" value="SIGMA54_INTERACT_2"/>
    <property type="match status" value="1"/>
</dbReference>
<evidence type="ECO:0000256" key="6">
    <source>
        <dbReference type="ARBA" id="ARBA00023159"/>
    </source>
</evidence>
<dbReference type="InterPro" id="IPR025944">
    <property type="entry name" value="Sigma_54_int_dom_CS"/>
</dbReference>
<feature type="domain" description="PAS" evidence="10">
    <location>
        <begin position="110"/>
        <end position="155"/>
    </location>
</feature>
<accession>A0A1G7L969</accession>
<dbReference type="InterPro" id="IPR035965">
    <property type="entry name" value="PAS-like_dom_sf"/>
</dbReference>
<dbReference type="PRINTS" id="PR00107">
    <property type="entry name" value="PHOSPHOCPHPR"/>
</dbReference>
<dbReference type="InterPro" id="IPR000032">
    <property type="entry name" value="HPr-like"/>
</dbReference>
<organism evidence="12 13">
    <name type="scientific">Sporolituus thermophilus DSM 23256</name>
    <dbReference type="NCBI Taxonomy" id="1123285"/>
    <lineage>
        <taxon>Bacteria</taxon>
        <taxon>Bacillati</taxon>
        <taxon>Bacillota</taxon>
        <taxon>Negativicutes</taxon>
        <taxon>Selenomonadales</taxon>
        <taxon>Sporomusaceae</taxon>
        <taxon>Sporolituus</taxon>
    </lineage>
</organism>
<evidence type="ECO:0000256" key="7">
    <source>
        <dbReference type="ARBA" id="ARBA00023163"/>
    </source>
</evidence>
<name>A0A1G7L969_9FIRM</name>
<dbReference type="CDD" id="cd00130">
    <property type="entry name" value="PAS"/>
    <property type="match status" value="2"/>
</dbReference>
<dbReference type="STRING" id="1123285.SAMN05660235_01679"/>
<keyword evidence="6" id="KW-0010">Activator</keyword>
<evidence type="ECO:0000313" key="13">
    <source>
        <dbReference type="Proteomes" id="UP000243333"/>
    </source>
</evidence>
<dbReference type="InterPro" id="IPR003593">
    <property type="entry name" value="AAA+_ATPase"/>
</dbReference>
<dbReference type="AlphaFoldDB" id="A0A1G7L969"/>
<dbReference type="InterPro" id="IPR025662">
    <property type="entry name" value="Sigma_54_int_dom_ATP-bd_1"/>
</dbReference>
<dbReference type="InterPro" id="IPR035895">
    <property type="entry name" value="HPr-like_sf"/>
</dbReference>
<evidence type="ECO:0000259" key="11">
    <source>
        <dbReference type="PROSITE" id="PS51350"/>
    </source>
</evidence>
<dbReference type="GO" id="GO:0003677">
    <property type="term" value="F:DNA binding"/>
    <property type="evidence" value="ECO:0007669"/>
    <property type="project" value="UniProtKB-KW"/>
</dbReference>
<dbReference type="PANTHER" id="PTHR32071:SF57">
    <property type="entry name" value="C4-DICARBOXYLATE TRANSPORT TRANSCRIPTIONAL REGULATORY PROTEIN DCTD"/>
    <property type="match status" value="1"/>
</dbReference>
<dbReference type="CDD" id="cd00009">
    <property type="entry name" value="AAA"/>
    <property type="match status" value="1"/>
</dbReference>
<dbReference type="InterPro" id="IPR002078">
    <property type="entry name" value="Sigma_54_int"/>
</dbReference>
<dbReference type="InterPro" id="IPR058031">
    <property type="entry name" value="AAA_lid_NorR"/>
</dbReference>
<reference evidence="13" key="1">
    <citation type="submission" date="2016-10" db="EMBL/GenBank/DDBJ databases">
        <authorList>
            <person name="Varghese N."/>
            <person name="Submissions S."/>
        </authorList>
    </citation>
    <scope>NUCLEOTIDE SEQUENCE [LARGE SCALE GENOMIC DNA]</scope>
    <source>
        <strain evidence="13">DSM 23256</strain>
    </source>
</reference>
<dbReference type="FunFam" id="3.40.50.300:FF:000006">
    <property type="entry name" value="DNA-binding transcriptional regulator NtrC"/>
    <property type="match status" value="1"/>
</dbReference>
<evidence type="ECO:0000256" key="8">
    <source>
        <dbReference type="ARBA" id="ARBA00029500"/>
    </source>
</evidence>
<evidence type="ECO:0000313" key="12">
    <source>
        <dbReference type="EMBL" id="SDF46077.1"/>
    </source>
</evidence>
<dbReference type="RefSeq" id="WP_093689890.1">
    <property type="nucleotide sequence ID" value="NZ_FNBU01000011.1"/>
</dbReference>
<proteinExistence type="predicted"/>
<keyword evidence="1" id="KW-0547">Nucleotide-binding</keyword>
<keyword evidence="2" id="KW-0058">Aromatic hydrocarbons catabolism</keyword>
<dbReference type="InterPro" id="IPR009057">
    <property type="entry name" value="Homeodomain-like_sf"/>
</dbReference>
<dbReference type="Pfam" id="PF00989">
    <property type="entry name" value="PAS"/>
    <property type="match status" value="2"/>
</dbReference>
<evidence type="ECO:0000256" key="1">
    <source>
        <dbReference type="ARBA" id="ARBA00022741"/>
    </source>
</evidence>
<evidence type="ECO:0000256" key="3">
    <source>
        <dbReference type="ARBA" id="ARBA00022840"/>
    </source>
</evidence>
<dbReference type="PROSITE" id="PS00688">
    <property type="entry name" value="SIGMA54_INTERACT_3"/>
    <property type="match status" value="1"/>
</dbReference>
<keyword evidence="4" id="KW-0805">Transcription regulation</keyword>
<dbReference type="Pfam" id="PF00158">
    <property type="entry name" value="Sigma54_activat"/>
    <property type="match status" value="1"/>
</dbReference>
<protein>
    <recommendedName>
        <fullName evidence="8">HTH-type transcriptional regulatory protein TyrR</fullName>
    </recommendedName>
</protein>
<keyword evidence="7" id="KW-0804">Transcription</keyword>
<dbReference type="PROSITE" id="PS51350">
    <property type="entry name" value="PTS_HPR_DOM"/>
    <property type="match status" value="1"/>
</dbReference>
<dbReference type="PROSITE" id="PS50112">
    <property type="entry name" value="PAS"/>
    <property type="match status" value="2"/>
</dbReference>
<dbReference type="SMART" id="SM00091">
    <property type="entry name" value="PAS"/>
    <property type="match status" value="2"/>
</dbReference>
<evidence type="ECO:0000256" key="5">
    <source>
        <dbReference type="ARBA" id="ARBA00023125"/>
    </source>
</evidence>
<dbReference type="GO" id="GO:0006355">
    <property type="term" value="P:regulation of DNA-templated transcription"/>
    <property type="evidence" value="ECO:0007669"/>
    <property type="project" value="InterPro"/>
</dbReference>
<dbReference type="SUPFAM" id="SSF55785">
    <property type="entry name" value="PYP-like sensor domain (PAS domain)"/>
    <property type="match status" value="2"/>
</dbReference>
<keyword evidence="13" id="KW-1185">Reference proteome</keyword>
<dbReference type="FunFam" id="1.10.8.60:FF:000014">
    <property type="entry name" value="DNA-binding transcriptional regulator NtrC"/>
    <property type="match status" value="1"/>
</dbReference>
<dbReference type="GO" id="GO:0016740">
    <property type="term" value="F:transferase activity"/>
    <property type="evidence" value="ECO:0007669"/>
    <property type="project" value="UniProtKB-KW"/>
</dbReference>
<dbReference type="SUPFAM" id="SSF52540">
    <property type="entry name" value="P-loop containing nucleoside triphosphate hydrolases"/>
    <property type="match status" value="1"/>
</dbReference>
<dbReference type="GO" id="GO:0005524">
    <property type="term" value="F:ATP binding"/>
    <property type="evidence" value="ECO:0007669"/>
    <property type="project" value="UniProtKB-KW"/>
</dbReference>
<dbReference type="Pfam" id="PF00381">
    <property type="entry name" value="PTS-HPr"/>
    <property type="match status" value="1"/>
</dbReference>
<feature type="domain" description="Sigma-54 factor interaction" evidence="9">
    <location>
        <begin position="366"/>
        <end position="595"/>
    </location>
</feature>
<dbReference type="InterPro" id="IPR025943">
    <property type="entry name" value="Sigma_54_int_dom_ATP-bd_2"/>
</dbReference>
<sequence length="686" mass="75111">MNWTCKNAVIRHAKGIHARVAAMVVQKAHELEKLYKTELLLISAAGKQAPATNIMAVIALKIRQGEEVRVAACGQHADKAASILAQLLESDFMLVDAAIMQQVDDVLQDNAFTASEIFNSMANGLIAINEKNIITIFNPAAERITGIAAEAALGRHICEIIPNSRLPAVNQSMVAELGQRQEIGNSVVITNRTPIIVNGQSRGAVAIFEDISIIEKLSFELKQVKELQQQLQLVLETVQDGICVTDHQGTITYVNPAYTHIIGQKAAELVGINVNQLSPQGARSRVLSSGQPVVGSISVKPNGAMVVANVNPIIVDNEVVGTVSVVKNMSEIQEIMHKLSMATEKAEYLEHELRRVKNAGSLFKRFIGKSGLVRDVLALAAKAASSNATVLIRGESGTGKELIAEGIHYASQRAGGPFIRVNCAAIPVTLLESELFGYEKGAFTGAVRRKLGKFELAHKGTIFLDEIGDMDKAMQVKLLRVLQHKEFERVGGERTIKADVRIIAATNCDLEKKVAAGEFREDLYYRLNVIPIFLPPLRERREDIPLLVEHFLHKFAAQLDKPLKTVAPNAMEALMRYRWPGNVRELENIIERLCSLSDNVLIGLADLPPYISQQQTAIISATGNAEDVPPLLTWAEYEKAIITKALTKYGSYNAAGKALGLTHRTVAAKARKYGLTHLHIDKKYHD</sequence>
<dbReference type="Gene3D" id="3.30.450.20">
    <property type="entry name" value="PAS domain"/>
    <property type="match status" value="2"/>
</dbReference>
<dbReference type="SUPFAM" id="SSF46689">
    <property type="entry name" value="Homeodomain-like"/>
    <property type="match status" value="1"/>
</dbReference>
<dbReference type="EMBL" id="FNBU01000011">
    <property type="protein sequence ID" value="SDF46077.1"/>
    <property type="molecule type" value="Genomic_DNA"/>
</dbReference>
<dbReference type="InterPro" id="IPR027417">
    <property type="entry name" value="P-loop_NTPase"/>
</dbReference>
<dbReference type="Gene3D" id="3.40.50.300">
    <property type="entry name" value="P-loop containing nucleotide triphosphate hydrolases"/>
    <property type="match status" value="1"/>
</dbReference>
<evidence type="ECO:0000259" key="9">
    <source>
        <dbReference type="PROSITE" id="PS50045"/>
    </source>
</evidence>
<dbReference type="Gene3D" id="1.10.10.60">
    <property type="entry name" value="Homeodomain-like"/>
    <property type="match status" value="1"/>
</dbReference>
<evidence type="ECO:0000256" key="4">
    <source>
        <dbReference type="ARBA" id="ARBA00023015"/>
    </source>
</evidence>
<dbReference type="SUPFAM" id="SSF55594">
    <property type="entry name" value="HPr-like"/>
    <property type="match status" value="1"/>
</dbReference>
<keyword evidence="12" id="KW-0808">Transferase</keyword>
<keyword evidence="5" id="KW-0238">DNA-binding</keyword>
<dbReference type="PROSITE" id="PS00675">
    <property type="entry name" value="SIGMA54_INTERACT_1"/>
    <property type="match status" value="1"/>
</dbReference>
<evidence type="ECO:0000259" key="10">
    <source>
        <dbReference type="PROSITE" id="PS50112"/>
    </source>
</evidence>
<keyword evidence="3" id="KW-0067">ATP-binding</keyword>
<feature type="domain" description="HPr" evidence="11">
    <location>
        <begin position="3"/>
        <end position="97"/>
    </location>
</feature>
<dbReference type="InterPro" id="IPR000014">
    <property type="entry name" value="PAS"/>
</dbReference>
<dbReference type="Proteomes" id="UP000243333">
    <property type="component" value="Unassembled WGS sequence"/>
</dbReference>
<dbReference type="OrthoDB" id="9803970at2"/>
<dbReference type="Pfam" id="PF18024">
    <property type="entry name" value="HTH_50"/>
    <property type="match status" value="1"/>
</dbReference>
<dbReference type="NCBIfam" id="TIGR00229">
    <property type="entry name" value="sensory_box"/>
    <property type="match status" value="2"/>
</dbReference>